<evidence type="ECO:0000313" key="2">
    <source>
        <dbReference type="EMBL" id="MDR7306909.1"/>
    </source>
</evidence>
<keyword evidence="1" id="KW-0812">Transmembrane</keyword>
<dbReference type="Pfam" id="PF07399">
    <property type="entry name" value="Na_H_antiport_3"/>
    <property type="match status" value="1"/>
</dbReference>
<dbReference type="InterPro" id="IPR009978">
    <property type="entry name" value="Na_H_antiport_3"/>
</dbReference>
<dbReference type="EMBL" id="JAVDXO010000004">
    <property type="protein sequence ID" value="MDR7306909.1"/>
    <property type="molecule type" value="Genomic_DNA"/>
</dbReference>
<feature type="transmembrane region" description="Helical" evidence="1">
    <location>
        <begin position="366"/>
        <end position="384"/>
    </location>
</feature>
<evidence type="ECO:0000313" key="3">
    <source>
        <dbReference type="Proteomes" id="UP001268089"/>
    </source>
</evidence>
<evidence type="ECO:0008006" key="4">
    <source>
        <dbReference type="Google" id="ProtNLM"/>
    </source>
</evidence>
<proteinExistence type="predicted"/>
<dbReference type="RefSeq" id="WP_310342616.1">
    <property type="nucleotide sequence ID" value="NZ_JAVDXO010000004.1"/>
</dbReference>
<name>A0ABU1ZMZ7_9BURK</name>
<feature type="transmembrane region" description="Helical" evidence="1">
    <location>
        <begin position="211"/>
        <end position="230"/>
    </location>
</feature>
<keyword evidence="3" id="KW-1185">Reference proteome</keyword>
<evidence type="ECO:0000256" key="1">
    <source>
        <dbReference type="SAM" id="Phobius"/>
    </source>
</evidence>
<feature type="transmembrane region" description="Helical" evidence="1">
    <location>
        <begin position="171"/>
        <end position="191"/>
    </location>
</feature>
<reference evidence="2 3" key="1">
    <citation type="submission" date="2023-07" db="EMBL/GenBank/DDBJ databases">
        <title>Sorghum-associated microbial communities from plants grown in Nebraska, USA.</title>
        <authorList>
            <person name="Schachtman D."/>
        </authorList>
    </citation>
    <scope>NUCLEOTIDE SEQUENCE [LARGE SCALE GENOMIC DNA]</scope>
    <source>
        <strain evidence="2 3">BE308</strain>
    </source>
</reference>
<keyword evidence="1" id="KW-1133">Transmembrane helix</keyword>
<protein>
    <recommendedName>
        <fullName evidence="4">Na+/H+ antiporter</fullName>
    </recommendedName>
</protein>
<feature type="transmembrane region" description="Helical" evidence="1">
    <location>
        <begin position="302"/>
        <end position="321"/>
    </location>
</feature>
<sequence>MAGEALQGDLMHTVGAVLFGIALLHTFGAKTFERLAHRHPRHAGLLHLLGEVEVVFGFWAFVLIACMALLSGSQQAIDYAESRQYTEPLFVCVVMVVAASRPVLEAVRALLLAVARAVPLPTTTVLVWLGLAVVPLLGSLITEPAAMTLAALMLAPQIFTPQMPERHKYAALGVLFVNISIGGTLTSYAAPPVLMVAGTWGWDTAFMAHTFGWKAALAVLVNATALVLYLRPQLKVIVPHTAASTADTSVPWIVSLVHLTFLAGVVLMAHHPVLFLGLFLFFLGYTQAYARFQNPLILKEGLLVGFFLAGLVVLGGMQQWWLQPIVSSLAPTALFFGALGLTAMTDNAALTYLGSLIEGMSDLAKYMLVAGAVAGGGLTVIANAPNPAGVALLRAGFADSSIGAGGLLLGALLPTAVSAAFFLLL</sequence>
<accession>A0ABU1ZMZ7</accession>
<comment type="caution">
    <text evidence="2">The sequence shown here is derived from an EMBL/GenBank/DDBJ whole genome shotgun (WGS) entry which is preliminary data.</text>
</comment>
<organism evidence="2 3">
    <name type="scientific">Rhodoferax saidenbachensis</name>
    <dbReference type="NCBI Taxonomy" id="1484693"/>
    <lineage>
        <taxon>Bacteria</taxon>
        <taxon>Pseudomonadati</taxon>
        <taxon>Pseudomonadota</taxon>
        <taxon>Betaproteobacteria</taxon>
        <taxon>Burkholderiales</taxon>
        <taxon>Comamonadaceae</taxon>
        <taxon>Rhodoferax</taxon>
    </lineage>
</organism>
<feature type="transmembrane region" description="Helical" evidence="1">
    <location>
        <begin position="44"/>
        <end position="70"/>
    </location>
</feature>
<gene>
    <name evidence="2" type="ORF">J2X15_002195</name>
</gene>
<feature type="transmembrane region" description="Helical" evidence="1">
    <location>
        <begin position="12"/>
        <end position="32"/>
    </location>
</feature>
<feature type="transmembrane region" description="Helical" evidence="1">
    <location>
        <begin position="404"/>
        <end position="424"/>
    </location>
</feature>
<keyword evidence="1" id="KW-0472">Membrane</keyword>
<dbReference type="Proteomes" id="UP001268089">
    <property type="component" value="Unassembled WGS sequence"/>
</dbReference>
<feature type="transmembrane region" description="Helical" evidence="1">
    <location>
        <begin position="85"/>
        <end position="104"/>
    </location>
</feature>